<protein>
    <submittedName>
        <fullName evidence="1">Uncharacterized protein</fullName>
    </submittedName>
</protein>
<sequence length="62" mass="7473">MAISAAANYSIFDIRYSIFDIRYSIFDIRYSFLFAFNLNFKIGAWMQDCYGHRRKKQKMNLT</sequence>
<comment type="caution">
    <text evidence="1">The sequence shown here is derived from an EMBL/GenBank/DDBJ whole genome shotgun (WGS) entry which is preliminary data.</text>
</comment>
<gene>
    <name evidence="1" type="ORF">DQQ10_25555</name>
</gene>
<proteinExistence type="predicted"/>
<dbReference type="AlphaFoldDB" id="A0A364XX50"/>
<evidence type="ECO:0000313" key="2">
    <source>
        <dbReference type="Proteomes" id="UP000251889"/>
    </source>
</evidence>
<accession>A0A364XX50</accession>
<evidence type="ECO:0000313" key="1">
    <source>
        <dbReference type="EMBL" id="RAV98102.1"/>
    </source>
</evidence>
<dbReference type="Proteomes" id="UP000251889">
    <property type="component" value="Unassembled WGS sequence"/>
</dbReference>
<dbReference type="EMBL" id="QMFY01000022">
    <property type="protein sequence ID" value="RAV98102.1"/>
    <property type="molecule type" value="Genomic_DNA"/>
</dbReference>
<reference evidence="1 2" key="1">
    <citation type="submission" date="2018-06" db="EMBL/GenBank/DDBJ databases">
        <title>Chryseolinea flavus sp. nov., a member of the phylum Bacteroidetes isolated from soil.</title>
        <authorList>
            <person name="Li Y."/>
            <person name="Wang J."/>
        </authorList>
    </citation>
    <scope>NUCLEOTIDE SEQUENCE [LARGE SCALE GENOMIC DNA]</scope>
    <source>
        <strain evidence="1 2">SDU1-6</strain>
    </source>
</reference>
<organism evidence="1 2">
    <name type="scientific">Pseudochryseolinea flava</name>
    <dbReference type="NCBI Taxonomy" id="2059302"/>
    <lineage>
        <taxon>Bacteria</taxon>
        <taxon>Pseudomonadati</taxon>
        <taxon>Bacteroidota</taxon>
        <taxon>Cytophagia</taxon>
        <taxon>Cytophagales</taxon>
        <taxon>Fulvivirgaceae</taxon>
        <taxon>Pseudochryseolinea</taxon>
    </lineage>
</organism>
<keyword evidence="2" id="KW-1185">Reference proteome</keyword>
<name>A0A364XX50_9BACT</name>